<keyword evidence="2" id="KW-1185">Reference proteome</keyword>
<comment type="caution">
    <text evidence="1">The sequence shown here is derived from an EMBL/GenBank/DDBJ whole genome shotgun (WGS) entry which is preliminary data.</text>
</comment>
<dbReference type="Proteomes" id="UP001165064">
    <property type="component" value="Unassembled WGS sequence"/>
</dbReference>
<evidence type="ECO:0000313" key="1">
    <source>
        <dbReference type="EMBL" id="GME80224.1"/>
    </source>
</evidence>
<gene>
    <name evidence="1" type="ORF">Amon02_000434700</name>
</gene>
<dbReference type="EMBL" id="BSXS01002953">
    <property type="protein sequence ID" value="GME80224.1"/>
    <property type="molecule type" value="Genomic_DNA"/>
</dbReference>
<accession>A0ACB5T3L9</accession>
<protein>
    <submittedName>
        <fullName evidence="1">Unnamed protein product</fullName>
    </submittedName>
</protein>
<evidence type="ECO:0000313" key="2">
    <source>
        <dbReference type="Proteomes" id="UP001165064"/>
    </source>
</evidence>
<organism evidence="1 2">
    <name type="scientific">Ambrosiozyma monospora</name>
    <name type="common">Yeast</name>
    <name type="synonym">Endomycopsis monosporus</name>
    <dbReference type="NCBI Taxonomy" id="43982"/>
    <lineage>
        <taxon>Eukaryota</taxon>
        <taxon>Fungi</taxon>
        <taxon>Dikarya</taxon>
        <taxon>Ascomycota</taxon>
        <taxon>Saccharomycotina</taxon>
        <taxon>Pichiomycetes</taxon>
        <taxon>Pichiales</taxon>
        <taxon>Pichiaceae</taxon>
        <taxon>Ambrosiozyma</taxon>
    </lineage>
</organism>
<proteinExistence type="predicted"/>
<reference evidence="1" key="1">
    <citation type="submission" date="2023-04" db="EMBL/GenBank/DDBJ databases">
        <title>Ambrosiozyma monospora NBRC 10751.</title>
        <authorList>
            <person name="Ichikawa N."/>
            <person name="Sato H."/>
            <person name="Tonouchi N."/>
        </authorList>
    </citation>
    <scope>NUCLEOTIDE SEQUENCE</scope>
    <source>
        <strain evidence="1">NBRC 10751</strain>
    </source>
</reference>
<name>A0ACB5T3L9_AMBMO</name>
<sequence length="650" mass="74544">MSGKQATGDENKKPALMLWPLSPIDRIFTQIMIELPKAMQTRIWTLSLRNLFNLTTVITLMNICEIFDEAICSVIQSSIFYLCYDPERETYTIGANMNNYNIVDKDDPLEDKREIPLDSPAFAKFVSFIVKKRLIPKKLEVYIRLDLVRDRIAELNQLLEQTFGEIEIMLQYTHRFKELPGIGSLKTKNFVDMFIDDSFFDFGKYLPVLEYLSLGASSDEQLLNIPKIAETFPKTLKVLDIGFTDQGEEHITPAEVLKTMDALKKLHPKLKIKLYFNLMRAILWLDLLTPVYDLITGITLFDFTDAREIEWIEKLPNLKRLCISRSNEGKIRMSFRIQSDSLESLTLETIPYSIDYKLQHLPKLKTLELHSTFIHEYFNIEHLLALQSVKFEGYSSSRYRNGIPPLTYPASMTRFSASSNNNLPLIFFMNPMQSKLNEMEIKMDFPDRSPPDGLAEIISCCPPNVGCFSGTTDYKTKLNTLTKLITLKEGPLELPTKLENLPASLENCYPIVQVKKISTIAPDYQFKMLTVQLQANDKLASRLLSKITETFNKLITLTVHVSAVNLSLGILVSKELRSLTLIFKVSDEKIQKNGDKVVIELVDVPKTLNSFKIKTEETDVQFYLQIPKVTPYLEKCGLLTQVHHIELTEP</sequence>